<evidence type="ECO:0000313" key="3">
    <source>
        <dbReference type="EMBL" id="GAA1593299.1"/>
    </source>
</evidence>
<reference evidence="3 4" key="1">
    <citation type="journal article" date="2019" name="Int. J. Syst. Evol. Microbiol.">
        <title>The Global Catalogue of Microorganisms (GCM) 10K type strain sequencing project: providing services to taxonomists for standard genome sequencing and annotation.</title>
        <authorList>
            <consortium name="The Broad Institute Genomics Platform"/>
            <consortium name="The Broad Institute Genome Sequencing Center for Infectious Disease"/>
            <person name="Wu L."/>
            <person name="Ma J."/>
        </authorList>
    </citation>
    <scope>NUCLEOTIDE SEQUENCE [LARGE SCALE GENOMIC DNA]</scope>
    <source>
        <strain evidence="3 4">JCM 14969</strain>
    </source>
</reference>
<comment type="caution">
    <text evidence="3">The sequence shown here is derived from an EMBL/GenBank/DDBJ whole genome shotgun (WGS) entry which is preliminary data.</text>
</comment>
<feature type="coiled-coil region" evidence="1">
    <location>
        <begin position="92"/>
        <end position="130"/>
    </location>
</feature>
<dbReference type="Proteomes" id="UP001500393">
    <property type="component" value="Unassembled WGS sequence"/>
</dbReference>
<keyword evidence="2" id="KW-0472">Membrane</keyword>
<accession>A0ABN2E1G5</accession>
<keyword evidence="1" id="KW-0175">Coiled coil</keyword>
<proteinExistence type="predicted"/>
<dbReference type="EMBL" id="BAAAOS010000038">
    <property type="protein sequence ID" value="GAA1593299.1"/>
    <property type="molecule type" value="Genomic_DNA"/>
</dbReference>
<keyword evidence="4" id="KW-1185">Reference proteome</keyword>
<evidence type="ECO:0000256" key="1">
    <source>
        <dbReference type="SAM" id="Coils"/>
    </source>
</evidence>
<gene>
    <name evidence="3" type="ORF">GCM10009789_54160</name>
</gene>
<feature type="transmembrane region" description="Helical" evidence="2">
    <location>
        <begin position="154"/>
        <end position="173"/>
    </location>
</feature>
<sequence length="174" mass="18688">MGIFCAITGLLLTTIGTVLAAIALLQDWRDHAGGEPLVPVLARLKRWFVRRVLRRPPGKHVVGAGVALSWGVAASAKGYAAPPSNAPVDVQMRFVRERLLALEARIGEERREIDQRIDKVQTAAQEADARSQTAIAEVEAKVREVATGSVRMELVGLVLVGFGSIVSTLPAVFS</sequence>
<name>A0ABN2E1G5_9ACTN</name>
<evidence type="ECO:0000256" key="2">
    <source>
        <dbReference type="SAM" id="Phobius"/>
    </source>
</evidence>
<organism evidence="3 4">
    <name type="scientific">Kribbella sancticallisti</name>
    <dbReference type="NCBI Taxonomy" id="460087"/>
    <lineage>
        <taxon>Bacteria</taxon>
        <taxon>Bacillati</taxon>
        <taxon>Actinomycetota</taxon>
        <taxon>Actinomycetes</taxon>
        <taxon>Propionibacteriales</taxon>
        <taxon>Kribbellaceae</taxon>
        <taxon>Kribbella</taxon>
    </lineage>
</organism>
<protein>
    <submittedName>
        <fullName evidence="3">Uncharacterized protein</fullName>
    </submittedName>
</protein>
<keyword evidence="2" id="KW-0812">Transmembrane</keyword>
<evidence type="ECO:0000313" key="4">
    <source>
        <dbReference type="Proteomes" id="UP001500393"/>
    </source>
</evidence>
<keyword evidence="2" id="KW-1133">Transmembrane helix</keyword>